<name>A0ABM5XQX4_VIBFL</name>
<sequence>MFAFINQPVTSLTIDDNNPAVAGQIHSINTKKCRSIVQDQEELSAPEFLAECDSINKSAQKTTAQKKGIK</sequence>
<proteinExistence type="predicted"/>
<dbReference type="EMBL" id="CP014035">
    <property type="protein sequence ID" value="AMF95521.1"/>
    <property type="molecule type" value="Genomic_DNA"/>
</dbReference>
<keyword evidence="2" id="KW-1185">Reference proteome</keyword>
<evidence type="ECO:0000313" key="2">
    <source>
        <dbReference type="Proteomes" id="UP000057088"/>
    </source>
</evidence>
<organism evidence="1 2">
    <name type="scientific">Vibrio fluvialis</name>
    <dbReference type="NCBI Taxonomy" id="676"/>
    <lineage>
        <taxon>Bacteria</taxon>
        <taxon>Pseudomonadati</taxon>
        <taxon>Pseudomonadota</taxon>
        <taxon>Gammaproteobacteria</taxon>
        <taxon>Vibrionales</taxon>
        <taxon>Vibrionaceae</taxon>
        <taxon>Vibrio</taxon>
    </lineage>
</organism>
<gene>
    <name evidence="1" type="ORF">AL536_19270</name>
</gene>
<protein>
    <recommendedName>
        <fullName evidence="3">Orphan protein</fullName>
    </recommendedName>
</protein>
<evidence type="ECO:0008006" key="3">
    <source>
        <dbReference type="Google" id="ProtNLM"/>
    </source>
</evidence>
<evidence type="ECO:0000313" key="1">
    <source>
        <dbReference type="EMBL" id="AMF95521.1"/>
    </source>
</evidence>
<accession>A0ABM5XQX4</accession>
<dbReference type="Proteomes" id="UP000057088">
    <property type="component" value="Chromosome 2"/>
</dbReference>
<reference evidence="2" key="1">
    <citation type="submission" date="2015-12" db="EMBL/GenBank/DDBJ databases">
        <title>FDA dAtabase for Regulatory Grade micrObial Sequences (FDA-ARGOS): Supporting development and validation of Infectious Disease Dx tests.</title>
        <authorList>
            <person name="Hoffmann M."/>
            <person name="Allard M."/>
            <person name="Evans P."/>
            <person name="Brown E."/>
            <person name="Tallon L.J."/>
            <person name="Sadzewicz L."/>
            <person name="Sengamalay N."/>
            <person name="Ott S."/>
            <person name="Godinez A."/>
            <person name="Nagaraj S."/>
            <person name="Vyas G."/>
            <person name="Aluvathingal J."/>
            <person name="Nadendla S."/>
            <person name="Geyer C."/>
            <person name="Sichtig H."/>
        </authorList>
    </citation>
    <scope>NUCLEOTIDE SEQUENCE [LARGE SCALE GENOMIC DNA]</scope>
    <source>
        <strain evidence="2">ATCC 33809</strain>
    </source>
</reference>